<dbReference type="Pfam" id="PF00107">
    <property type="entry name" value="ADH_zinc_N"/>
    <property type="match status" value="1"/>
</dbReference>
<evidence type="ECO:0000313" key="3">
    <source>
        <dbReference type="Proteomes" id="UP000565711"/>
    </source>
</evidence>
<dbReference type="Proteomes" id="UP000565711">
    <property type="component" value="Unassembled WGS sequence"/>
</dbReference>
<name>A0A846XUT9_9NOCA</name>
<dbReference type="PANTHER" id="PTHR43677">
    <property type="entry name" value="SHORT-CHAIN DEHYDROGENASE/REDUCTASE"/>
    <property type="match status" value="1"/>
</dbReference>
<accession>A0A846XUT9</accession>
<dbReference type="PANTHER" id="PTHR43677:SF4">
    <property type="entry name" value="QUINONE OXIDOREDUCTASE-LIKE PROTEIN 2"/>
    <property type="match status" value="1"/>
</dbReference>
<dbReference type="SMART" id="SM00829">
    <property type="entry name" value="PKS_ER"/>
    <property type="match status" value="1"/>
</dbReference>
<evidence type="ECO:0000313" key="2">
    <source>
        <dbReference type="EMBL" id="NKY50906.1"/>
    </source>
</evidence>
<dbReference type="SUPFAM" id="SSF51735">
    <property type="entry name" value="NAD(P)-binding Rossmann-fold domains"/>
    <property type="match status" value="1"/>
</dbReference>
<dbReference type="Gene3D" id="3.40.50.720">
    <property type="entry name" value="NAD(P)-binding Rossmann-like Domain"/>
    <property type="match status" value="1"/>
</dbReference>
<dbReference type="CDD" id="cd08241">
    <property type="entry name" value="QOR1"/>
    <property type="match status" value="1"/>
</dbReference>
<dbReference type="InterPro" id="IPR011032">
    <property type="entry name" value="GroES-like_sf"/>
</dbReference>
<dbReference type="InterPro" id="IPR036291">
    <property type="entry name" value="NAD(P)-bd_dom_sf"/>
</dbReference>
<dbReference type="InterPro" id="IPR051397">
    <property type="entry name" value="Zn-ADH-like_protein"/>
</dbReference>
<dbReference type="Pfam" id="PF08240">
    <property type="entry name" value="ADH_N"/>
    <property type="match status" value="1"/>
</dbReference>
<dbReference type="Gene3D" id="3.90.180.10">
    <property type="entry name" value="Medium-chain alcohol dehydrogenases, catalytic domain"/>
    <property type="match status" value="1"/>
</dbReference>
<dbReference type="GO" id="GO:0016491">
    <property type="term" value="F:oxidoreductase activity"/>
    <property type="evidence" value="ECO:0007669"/>
    <property type="project" value="InterPro"/>
</dbReference>
<sequence length="342" mass="35123">MRVAVCPEYGAPEVVRVEERAVPEPGPGEVRVRVHAAAVNYPDVLLVANRYQISVPTPFVPGSEFAGVVAVGGGNNLTTGPRSNLTVGPASTDAGGTDSGSVVVGDRVCGTGLHGAFAEQIVVAADKLTRIPDRVEFADAAAFGVTYRTAYHCIRSVARVGAGAELIVLGAGGGVGSAAVALGTHLGLSVTAVASSPDKLEVARTLGARHLIDHRGGDLRAALRRALPEGADAVLDPVGGALSEPALRTLRRGGRFVTIGYASGTVPAIPLNLVLVKGIHVLGFQFQDLDPAEFRRNEAELADLLATGLRPHIGARFSLEDSPAALRLVADGLAVGKVVVDL</sequence>
<comment type="caution">
    <text evidence="2">The sequence shown here is derived from an EMBL/GenBank/DDBJ whole genome shotgun (WGS) entry which is preliminary data.</text>
</comment>
<dbReference type="SUPFAM" id="SSF50129">
    <property type="entry name" value="GroES-like"/>
    <property type="match status" value="1"/>
</dbReference>
<dbReference type="AlphaFoldDB" id="A0A846XUT9"/>
<dbReference type="RefSeq" id="WP_067874027.1">
    <property type="nucleotide sequence ID" value="NZ_JAAXOP010000005.1"/>
</dbReference>
<dbReference type="InterPro" id="IPR013154">
    <property type="entry name" value="ADH-like_N"/>
</dbReference>
<keyword evidence="3" id="KW-1185">Reference proteome</keyword>
<dbReference type="InterPro" id="IPR020843">
    <property type="entry name" value="ER"/>
</dbReference>
<evidence type="ECO:0000259" key="1">
    <source>
        <dbReference type="SMART" id="SM00829"/>
    </source>
</evidence>
<dbReference type="EMBL" id="JAAXOP010000005">
    <property type="protein sequence ID" value="NKY50906.1"/>
    <property type="molecule type" value="Genomic_DNA"/>
</dbReference>
<dbReference type="InterPro" id="IPR013149">
    <property type="entry name" value="ADH-like_C"/>
</dbReference>
<reference evidence="2 3" key="1">
    <citation type="submission" date="2020-04" db="EMBL/GenBank/DDBJ databases">
        <title>MicrobeNet Type strains.</title>
        <authorList>
            <person name="Nicholson A.C."/>
        </authorList>
    </citation>
    <scope>NUCLEOTIDE SEQUENCE [LARGE SCALE GENOMIC DNA]</scope>
    <source>
        <strain evidence="2 3">JCM 12354</strain>
    </source>
</reference>
<protein>
    <submittedName>
        <fullName evidence="2">NADPH:quinone oxidoreductase family protein</fullName>
    </submittedName>
</protein>
<gene>
    <name evidence="2" type="ORF">HGA08_11850</name>
</gene>
<organism evidence="2 3">
    <name type="scientific">Nocardia vermiculata</name>
    <dbReference type="NCBI Taxonomy" id="257274"/>
    <lineage>
        <taxon>Bacteria</taxon>
        <taxon>Bacillati</taxon>
        <taxon>Actinomycetota</taxon>
        <taxon>Actinomycetes</taxon>
        <taxon>Mycobacteriales</taxon>
        <taxon>Nocardiaceae</taxon>
        <taxon>Nocardia</taxon>
    </lineage>
</organism>
<feature type="domain" description="Enoyl reductase (ER)" evidence="1">
    <location>
        <begin position="10"/>
        <end position="340"/>
    </location>
</feature>
<proteinExistence type="predicted"/>